<dbReference type="InterPro" id="IPR002401">
    <property type="entry name" value="Cyt_P450_E_grp-I"/>
</dbReference>
<dbReference type="SUPFAM" id="SSF48264">
    <property type="entry name" value="Cytochrome P450"/>
    <property type="match status" value="1"/>
</dbReference>
<evidence type="ECO:0000256" key="2">
    <source>
        <dbReference type="ARBA" id="ARBA00010617"/>
    </source>
</evidence>
<keyword evidence="6 8" id="KW-0408">Iron</keyword>
<keyword evidence="10" id="KW-0812">Transmembrane</keyword>
<dbReference type="PANTHER" id="PTHR24291">
    <property type="entry name" value="CYTOCHROME P450 FAMILY 4"/>
    <property type="match status" value="1"/>
</dbReference>
<dbReference type="AlphaFoldDB" id="A0AAV1K5N2"/>
<dbReference type="Pfam" id="PF00067">
    <property type="entry name" value="p450"/>
    <property type="match status" value="1"/>
</dbReference>
<dbReference type="GO" id="GO:0020037">
    <property type="term" value="F:heme binding"/>
    <property type="evidence" value="ECO:0007669"/>
    <property type="project" value="InterPro"/>
</dbReference>
<feature type="binding site" description="axial binding residue" evidence="8">
    <location>
        <position position="461"/>
    </location>
    <ligand>
        <name>heme</name>
        <dbReference type="ChEBI" id="CHEBI:30413"/>
    </ligand>
    <ligandPart>
        <name>Fe</name>
        <dbReference type="ChEBI" id="CHEBI:18248"/>
    </ligandPart>
</feature>
<evidence type="ECO:0000256" key="6">
    <source>
        <dbReference type="ARBA" id="ARBA00023004"/>
    </source>
</evidence>
<comment type="cofactor">
    <cofactor evidence="1 8">
        <name>heme</name>
        <dbReference type="ChEBI" id="CHEBI:30413"/>
    </cofactor>
</comment>
<evidence type="ECO:0000256" key="8">
    <source>
        <dbReference type="PIRSR" id="PIRSR602401-1"/>
    </source>
</evidence>
<gene>
    <name evidence="11" type="ORF">PARMNEM_LOCUS517</name>
</gene>
<organism evidence="11 12">
    <name type="scientific">Parnassius mnemosyne</name>
    <name type="common">clouded apollo</name>
    <dbReference type="NCBI Taxonomy" id="213953"/>
    <lineage>
        <taxon>Eukaryota</taxon>
        <taxon>Metazoa</taxon>
        <taxon>Ecdysozoa</taxon>
        <taxon>Arthropoda</taxon>
        <taxon>Hexapoda</taxon>
        <taxon>Insecta</taxon>
        <taxon>Pterygota</taxon>
        <taxon>Neoptera</taxon>
        <taxon>Endopterygota</taxon>
        <taxon>Lepidoptera</taxon>
        <taxon>Glossata</taxon>
        <taxon>Ditrysia</taxon>
        <taxon>Papilionoidea</taxon>
        <taxon>Papilionidae</taxon>
        <taxon>Parnassiinae</taxon>
        <taxon>Parnassini</taxon>
        <taxon>Parnassius</taxon>
        <taxon>Driopa</taxon>
    </lineage>
</organism>
<reference evidence="11 12" key="1">
    <citation type="submission" date="2023-11" db="EMBL/GenBank/DDBJ databases">
        <authorList>
            <person name="Hedman E."/>
            <person name="Englund M."/>
            <person name="Stromberg M."/>
            <person name="Nyberg Akerstrom W."/>
            <person name="Nylinder S."/>
            <person name="Jareborg N."/>
            <person name="Kallberg Y."/>
            <person name="Kronander E."/>
        </authorList>
    </citation>
    <scope>NUCLEOTIDE SEQUENCE [LARGE SCALE GENOMIC DNA]</scope>
</reference>
<evidence type="ECO:0000256" key="9">
    <source>
        <dbReference type="RuleBase" id="RU000461"/>
    </source>
</evidence>
<evidence type="ECO:0000256" key="1">
    <source>
        <dbReference type="ARBA" id="ARBA00001971"/>
    </source>
</evidence>
<dbReference type="PRINTS" id="PR00463">
    <property type="entry name" value="EP450I"/>
</dbReference>
<keyword evidence="7 9" id="KW-0503">Monooxygenase</keyword>
<dbReference type="Proteomes" id="UP001314205">
    <property type="component" value="Unassembled WGS sequence"/>
</dbReference>
<evidence type="ECO:0000256" key="3">
    <source>
        <dbReference type="ARBA" id="ARBA00022617"/>
    </source>
</evidence>
<dbReference type="InterPro" id="IPR017972">
    <property type="entry name" value="Cyt_P450_CS"/>
</dbReference>
<keyword evidence="10" id="KW-1133">Transmembrane helix</keyword>
<name>A0AAV1K5N2_9NEOP</name>
<evidence type="ECO:0000256" key="4">
    <source>
        <dbReference type="ARBA" id="ARBA00022723"/>
    </source>
</evidence>
<evidence type="ECO:0008006" key="13">
    <source>
        <dbReference type="Google" id="ProtNLM"/>
    </source>
</evidence>
<dbReference type="GO" id="GO:0016705">
    <property type="term" value="F:oxidoreductase activity, acting on paired donors, with incorporation or reduction of molecular oxygen"/>
    <property type="evidence" value="ECO:0007669"/>
    <property type="project" value="InterPro"/>
</dbReference>
<dbReference type="InterPro" id="IPR001128">
    <property type="entry name" value="Cyt_P450"/>
</dbReference>
<evidence type="ECO:0000313" key="11">
    <source>
        <dbReference type="EMBL" id="CAK1578435.1"/>
    </source>
</evidence>
<dbReference type="PRINTS" id="PR00385">
    <property type="entry name" value="P450"/>
</dbReference>
<comment type="similarity">
    <text evidence="2 9">Belongs to the cytochrome P450 family.</text>
</comment>
<dbReference type="Gene3D" id="1.10.630.10">
    <property type="entry name" value="Cytochrome P450"/>
    <property type="match status" value="1"/>
</dbReference>
<comment type="caution">
    <text evidence="11">The sequence shown here is derived from an EMBL/GenBank/DDBJ whole genome shotgun (WGS) entry which is preliminary data.</text>
</comment>
<dbReference type="PROSITE" id="PS00086">
    <property type="entry name" value="CYTOCHROME_P450"/>
    <property type="match status" value="1"/>
</dbReference>
<keyword evidence="12" id="KW-1185">Reference proteome</keyword>
<dbReference type="PANTHER" id="PTHR24291:SF187">
    <property type="entry name" value="CYTOCHROME P450 4AE1-RELATED"/>
    <property type="match status" value="1"/>
</dbReference>
<sequence>MIPSIWLVLLTFILVILYNYIRKNTRRWKNLSKFPGNLPLPLIGNALEIGFDADDMFVEVSHKLMEMWRRYGKGNFRLTVGSEDWVFLSDADDVGIILSHPTELGKPLERNAAMMPFFGNSVSTSEGERWRSTRKLMSPSFLYKTLEKKIDVVNVYCERLFNIFDDYVDKGSIDMYRYLRPFMFDILCNSLMGVNLNLLDNLDHHYLQAGAKVVKIITVNYFSYWRNIRPLFVLTSYYREMMATVKTVRDTSTDIIAKRRKKLQNFLEYTKINNKNVHTAVDKIINEKLSDDSYLLDKFILSKSINGDSIPDEVINDEISLLCFSGHYTMTMTLSHTLYCLAKYPEVQERVYEEQLSVFNNDISKKPTQQDLSEMKYLEAVIKESLRVIPTITKIGRQLKNDVVLKDGRIVPAGSSVIIFIEAMSVDPKVFSQPEDYNPDRFLNNLPQFAFVPFSAGPRNCIGFRYAWVAMKTTLSNILRNYEILPGEPGTEPQFKYRIVTESANGVKLRLKKRKH</sequence>
<dbReference type="GO" id="GO:0004497">
    <property type="term" value="F:monooxygenase activity"/>
    <property type="evidence" value="ECO:0007669"/>
    <property type="project" value="UniProtKB-KW"/>
</dbReference>
<proteinExistence type="inferred from homology"/>
<evidence type="ECO:0000256" key="5">
    <source>
        <dbReference type="ARBA" id="ARBA00023002"/>
    </source>
</evidence>
<dbReference type="InterPro" id="IPR036396">
    <property type="entry name" value="Cyt_P450_sf"/>
</dbReference>
<dbReference type="EMBL" id="CAVLGL010000001">
    <property type="protein sequence ID" value="CAK1578435.1"/>
    <property type="molecule type" value="Genomic_DNA"/>
</dbReference>
<evidence type="ECO:0000256" key="10">
    <source>
        <dbReference type="SAM" id="Phobius"/>
    </source>
</evidence>
<keyword evidence="10" id="KW-0472">Membrane</keyword>
<accession>A0AAV1K5N2</accession>
<dbReference type="GO" id="GO:0005506">
    <property type="term" value="F:iron ion binding"/>
    <property type="evidence" value="ECO:0007669"/>
    <property type="project" value="InterPro"/>
</dbReference>
<keyword evidence="4 8" id="KW-0479">Metal-binding</keyword>
<evidence type="ECO:0000256" key="7">
    <source>
        <dbReference type="ARBA" id="ARBA00023033"/>
    </source>
</evidence>
<keyword evidence="5 9" id="KW-0560">Oxidoreductase</keyword>
<protein>
    <recommendedName>
        <fullName evidence="13">Cytochrome P450</fullName>
    </recommendedName>
</protein>
<dbReference type="InterPro" id="IPR050196">
    <property type="entry name" value="Cytochrome_P450_Monoox"/>
</dbReference>
<keyword evidence="3 8" id="KW-0349">Heme</keyword>
<feature type="transmembrane region" description="Helical" evidence="10">
    <location>
        <begin position="6"/>
        <end position="21"/>
    </location>
</feature>
<evidence type="ECO:0000313" key="12">
    <source>
        <dbReference type="Proteomes" id="UP001314205"/>
    </source>
</evidence>